<evidence type="ECO:0000256" key="5">
    <source>
        <dbReference type="NCBIfam" id="TIGR01814"/>
    </source>
</evidence>
<dbReference type="GO" id="GO:0097053">
    <property type="term" value="P:L-kynurenine catabolic process"/>
    <property type="evidence" value="ECO:0007669"/>
    <property type="project" value="UniProtKB-UniRule"/>
</dbReference>
<dbReference type="Pfam" id="PF22580">
    <property type="entry name" value="KYNU_C"/>
    <property type="match status" value="1"/>
</dbReference>
<feature type="binding site" evidence="4">
    <location>
        <position position="232"/>
    </location>
    <ligand>
        <name>pyridoxal 5'-phosphate</name>
        <dbReference type="ChEBI" id="CHEBI:597326"/>
    </ligand>
</feature>
<dbReference type="InterPro" id="IPR015424">
    <property type="entry name" value="PyrdxlP-dep_Trfase"/>
</dbReference>
<comment type="pathway">
    <text evidence="4 6">Amino-acid degradation; L-kynurenine degradation; L-alanine and anthranilate from L-kynurenine: step 1/1.</text>
</comment>
<dbReference type="NCBIfam" id="TIGR01814">
    <property type="entry name" value="kynureninase"/>
    <property type="match status" value="1"/>
</dbReference>
<comment type="caution">
    <text evidence="7">The sequence shown here is derived from an EMBL/GenBank/DDBJ whole genome shotgun (WGS) entry which is preliminary data.</text>
</comment>
<dbReference type="HAMAP" id="MF_01970">
    <property type="entry name" value="Kynureninase"/>
    <property type="match status" value="1"/>
</dbReference>
<evidence type="ECO:0000256" key="2">
    <source>
        <dbReference type="ARBA" id="ARBA00022801"/>
    </source>
</evidence>
<evidence type="ECO:0000256" key="4">
    <source>
        <dbReference type="HAMAP-Rule" id="MF_01970"/>
    </source>
</evidence>
<feature type="binding site" evidence="4">
    <location>
        <position position="106"/>
    </location>
    <ligand>
        <name>pyridoxal 5'-phosphate</name>
        <dbReference type="ChEBI" id="CHEBI:597326"/>
    </ligand>
</feature>
<evidence type="ECO:0000256" key="6">
    <source>
        <dbReference type="PIRNR" id="PIRNR038800"/>
    </source>
</evidence>
<keyword evidence="1 4" id="KW-0662">Pyridine nucleotide biosynthesis</keyword>
<comment type="cofactor">
    <cofactor evidence="4 6">
        <name>pyridoxal 5'-phosphate</name>
        <dbReference type="ChEBI" id="CHEBI:597326"/>
    </cofactor>
</comment>
<dbReference type="PANTHER" id="PTHR14084">
    <property type="entry name" value="KYNURENINASE"/>
    <property type="match status" value="1"/>
</dbReference>
<accession>A0A7W7R066</accession>
<feature type="binding site" evidence="4">
    <location>
        <position position="262"/>
    </location>
    <ligand>
        <name>pyridoxal 5'-phosphate</name>
        <dbReference type="ChEBI" id="CHEBI:597326"/>
    </ligand>
</feature>
<dbReference type="RefSeq" id="WP_312897196.1">
    <property type="nucleotide sequence ID" value="NZ_JACHJV010000001.1"/>
</dbReference>
<dbReference type="UniPathway" id="UPA00334">
    <property type="reaction ID" value="UER00455"/>
</dbReference>
<evidence type="ECO:0000313" key="7">
    <source>
        <dbReference type="EMBL" id="MBB4923042.1"/>
    </source>
</evidence>
<dbReference type="Gene3D" id="3.90.1150.10">
    <property type="entry name" value="Aspartate Aminotransferase, domain 1"/>
    <property type="match status" value="1"/>
</dbReference>
<dbReference type="GO" id="GO:0009435">
    <property type="term" value="P:NAD+ biosynthetic process"/>
    <property type="evidence" value="ECO:0007669"/>
    <property type="project" value="UniProtKB-UniRule"/>
</dbReference>
<comment type="catalytic activity">
    <reaction evidence="4 6">
        <text>L-kynurenine + H2O = anthranilate + L-alanine + H(+)</text>
        <dbReference type="Rhea" id="RHEA:16813"/>
        <dbReference type="ChEBI" id="CHEBI:15377"/>
        <dbReference type="ChEBI" id="CHEBI:15378"/>
        <dbReference type="ChEBI" id="CHEBI:16567"/>
        <dbReference type="ChEBI" id="CHEBI:57959"/>
        <dbReference type="ChEBI" id="CHEBI:57972"/>
        <dbReference type="EC" id="3.7.1.3"/>
    </reaction>
</comment>
<comment type="similarity">
    <text evidence="4 6">Belongs to the kynureninase family.</text>
</comment>
<evidence type="ECO:0000256" key="3">
    <source>
        <dbReference type="ARBA" id="ARBA00022898"/>
    </source>
</evidence>
<feature type="modified residue" description="N6-(pyridoxal phosphate)lysine" evidence="4">
    <location>
        <position position="233"/>
    </location>
</feature>
<dbReference type="GO" id="GO:0019805">
    <property type="term" value="P:quinolinate biosynthetic process"/>
    <property type="evidence" value="ECO:0007669"/>
    <property type="project" value="UniProtKB-UniRule"/>
</dbReference>
<comment type="catalytic activity">
    <reaction evidence="6">
        <text>3-hydroxy-L-kynurenine + H2O = 3-hydroxyanthranilate + L-alanine + H(+)</text>
        <dbReference type="Rhea" id="RHEA:25143"/>
        <dbReference type="ChEBI" id="CHEBI:15377"/>
        <dbReference type="ChEBI" id="CHEBI:15378"/>
        <dbReference type="ChEBI" id="CHEBI:36559"/>
        <dbReference type="ChEBI" id="CHEBI:57972"/>
        <dbReference type="ChEBI" id="CHEBI:58125"/>
        <dbReference type="EC" id="3.7.1.3"/>
    </reaction>
</comment>
<feature type="binding site" evidence="4">
    <location>
        <position position="210"/>
    </location>
    <ligand>
        <name>pyridoxal 5'-phosphate</name>
        <dbReference type="ChEBI" id="CHEBI:597326"/>
    </ligand>
</feature>
<organism evidence="7 8">
    <name type="scientific">Kitasatospora kifunensis</name>
    <name type="common">Streptomyces kifunensis</name>
    <dbReference type="NCBI Taxonomy" id="58351"/>
    <lineage>
        <taxon>Bacteria</taxon>
        <taxon>Bacillati</taxon>
        <taxon>Actinomycetota</taxon>
        <taxon>Actinomycetes</taxon>
        <taxon>Kitasatosporales</taxon>
        <taxon>Streptomycetaceae</taxon>
        <taxon>Kitasatospora</taxon>
    </lineage>
</organism>
<dbReference type="PIRSF" id="PIRSF038800">
    <property type="entry name" value="KYNU"/>
    <property type="match status" value="1"/>
</dbReference>
<keyword evidence="8" id="KW-1185">Reference proteome</keyword>
<comment type="function">
    <text evidence="4 6">Catalyzes the cleavage of L-kynurenine (L-Kyn) and L-3-hydroxykynurenine (L-3OHKyn) into anthranilic acid (AA) and 3-hydroxyanthranilic acid (3-OHAA), respectively.</text>
</comment>
<dbReference type="UniPathway" id="UPA00253">
    <property type="reaction ID" value="UER00329"/>
</dbReference>
<dbReference type="GO" id="GO:0005737">
    <property type="term" value="C:cytoplasm"/>
    <property type="evidence" value="ECO:0007669"/>
    <property type="project" value="UniProtKB-UniRule"/>
</dbReference>
<gene>
    <name evidence="4" type="primary">kynU</name>
    <name evidence="7" type="ORF">FHR34_002035</name>
</gene>
<keyword evidence="2 4" id="KW-0378">Hydrolase</keyword>
<dbReference type="EMBL" id="JACHJV010000001">
    <property type="protein sequence ID" value="MBB4923042.1"/>
    <property type="molecule type" value="Genomic_DNA"/>
</dbReference>
<reference evidence="7 8" key="1">
    <citation type="submission" date="2020-08" db="EMBL/GenBank/DDBJ databases">
        <title>Sequencing the genomes of 1000 actinobacteria strains.</title>
        <authorList>
            <person name="Klenk H.-P."/>
        </authorList>
    </citation>
    <scope>NUCLEOTIDE SEQUENCE [LARGE SCALE GENOMIC DNA]</scope>
    <source>
        <strain evidence="7 8">DSM 41654</strain>
    </source>
</reference>
<dbReference type="Proteomes" id="UP000540506">
    <property type="component" value="Unassembled WGS sequence"/>
</dbReference>
<dbReference type="InterPro" id="IPR010111">
    <property type="entry name" value="Kynureninase"/>
</dbReference>
<dbReference type="GO" id="GO:0030170">
    <property type="term" value="F:pyridoxal phosphate binding"/>
    <property type="evidence" value="ECO:0007669"/>
    <property type="project" value="UniProtKB-UniRule"/>
</dbReference>
<dbReference type="GO" id="GO:0030429">
    <property type="term" value="F:kynureninase activity"/>
    <property type="evidence" value="ECO:0007669"/>
    <property type="project" value="UniProtKB-UniRule"/>
</dbReference>
<name>A0A7W7R066_KITKI</name>
<comment type="pathway">
    <text evidence="4 6">Cofactor biosynthesis; NAD(+) biosynthesis; quinolinate from L-kynurenine: step 2/3.</text>
</comment>
<dbReference type="GO" id="GO:0019441">
    <property type="term" value="P:L-tryptophan catabolic process to kynurenine"/>
    <property type="evidence" value="ECO:0007669"/>
    <property type="project" value="TreeGrafter"/>
</dbReference>
<dbReference type="PANTHER" id="PTHR14084:SF0">
    <property type="entry name" value="KYNURENINASE"/>
    <property type="match status" value="1"/>
</dbReference>
<dbReference type="SUPFAM" id="SSF53383">
    <property type="entry name" value="PLP-dependent transferases"/>
    <property type="match status" value="1"/>
</dbReference>
<dbReference type="EC" id="3.7.1.3" evidence="4 5"/>
<comment type="caution">
    <text evidence="4">Lacks conserved residue(s) required for the propagation of feature annotation.</text>
</comment>
<evidence type="ECO:0000256" key="1">
    <source>
        <dbReference type="ARBA" id="ARBA00022642"/>
    </source>
</evidence>
<evidence type="ECO:0000313" key="8">
    <source>
        <dbReference type="Proteomes" id="UP000540506"/>
    </source>
</evidence>
<protein>
    <recommendedName>
        <fullName evidence="4 5">Kynureninase</fullName>
        <ecNumber evidence="4 5">3.7.1.3</ecNumber>
    </recommendedName>
    <alternativeName>
        <fullName evidence="4">L-kynurenine hydrolase</fullName>
    </alternativeName>
</protein>
<dbReference type="InterPro" id="IPR015421">
    <property type="entry name" value="PyrdxlP-dep_Trfase_major"/>
</dbReference>
<dbReference type="Gene3D" id="3.40.640.10">
    <property type="entry name" value="Type I PLP-dependent aspartate aminotransferase-like (Major domain)"/>
    <property type="match status" value="1"/>
</dbReference>
<comment type="subunit">
    <text evidence="4 6">Homodimer.</text>
</comment>
<feature type="binding site" evidence="4">
    <location>
        <position position="207"/>
    </location>
    <ligand>
        <name>pyridoxal 5'-phosphate</name>
        <dbReference type="ChEBI" id="CHEBI:597326"/>
    </ligand>
</feature>
<dbReference type="AlphaFoldDB" id="A0A7W7R066"/>
<dbReference type="InterPro" id="IPR015422">
    <property type="entry name" value="PyrdxlP-dep_Trfase_small"/>
</dbReference>
<feature type="binding site" evidence="4">
    <location>
        <begin position="133"/>
        <end position="136"/>
    </location>
    <ligand>
        <name>pyridoxal 5'-phosphate</name>
        <dbReference type="ChEBI" id="CHEBI:597326"/>
    </ligand>
</feature>
<dbReference type="GO" id="GO:0043420">
    <property type="term" value="P:anthranilate metabolic process"/>
    <property type="evidence" value="ECO:0007669"/>
    <property type="project" value="TreeGrafter"/>
</dbReference>
<proteinExistence type="inferred from homology"/>
<keyword evidence="3 4" id="KW-0663">Pyridoxal phosphate</keyword>
<sequence length="416" mass="45265">MRNSQVQIPTSREQCLALDAADPLAPFRTQYTLPANGVYLDGNSLGVLPVRTPEIVRRTVEEEWGQDLITSWNKHGWTELPFVLGDRIAPLIGAGPAEVVVCDSVSVNLFKVLTAALRLRSGRRTVLGERDSFPTDLYIAEGVTGLFEGARSVLLPSLDSADDLDAHLDEGVAAVVLSQVDYRTGRLLDMGAITAKVHAAGALMIWDLCHSAGALPIELTTHQVDFAVGCTYKYLNAGPCAPSFLYAAPRHHAAVEQPLTGWFGHAAPFAFESGYRPAEGIGQFLTSFPPLLALAGLRATLEIWEDVDLAQLRAKSLALTGLFIEQCADLEVVTPRQEKLRGSQVAIRHQDGFPVVQALIERGVIGDFRAPDLMRFGFTPLYVSYTEVWDAAQALREVLASGEWQAERFATRGAVT</sequence>